<evidence type="ECO:0000313" key="3">
    <source>
        <dbReference type="Proteomes" id="UP001161017"/>
    </source>
</evidence>
<feature type="compositionally biased region" description="Polar residues" evidence="1">
    <location>
        <begin position="132"/>
        <end position="153"/>
    </location>
</feature>
<feature type="region of interest" description="Disordered" evidence="1">
    <location>
        <begin position="707"/>
        <end position="748"/>
    </location>
</feature>
<proteinExistence type="predicted"/>
<evidence type="ECO:0000313" key="2">
    <source>
        <dbReference type="EMBL" id="MDI1485326.1"/>
    </source>
</evidence>
<organism evidence="2 3">
    <name type="scientific">Ramalina farinacea</name>
    <dbReference type="NCBI Taxonomy" id="258253"/>
    <lineage>
        <taxon>Eukaryota</taxon>
        <taxon>Fungi</taxon>
        <taxon>Dikarya</taxon>
        <taxon>Ascomycota</taxon>
        <taxon>Pezizomycotina</taxon>
        <taxon>Lecanoromycetes</taxon>
        <taxon>OSLEUM clade</taxon>
        <taxon>Lecanoromycetidae</taxon>
        <taxon>Lecanorales</taxon>
        <taxon>Lecanorineae</taxon>
        <taxon>Ramalinaceae</taxon>
        <taxon>Ramalina</taxon>
    </lineage>
</organism>
<protein>
    <submittedName>
        <fullName evidence="2">Uncharacterized protein</fullName>
    </submittedName>
</protein>
<sequence length="748" mass="83253">MATHQDAKSPTVINNIGYVGYFRQFSKRPSTESSEEPQAIRRKTSPLSSLPTQPSSSSSKRYHDINKDTSTSNVSAKNQSQTSTLSSPPTERSSPDIAKVSVAKATSDSPSLDNQHPHDQRSPAGPFRESLPTKSLSFEIAPTQTSTIPSSQRVVKDGEVHIRNSDDEVGSDASSLQDLDNVLNAREKRSPMPELPLFIHPVEAWSAKAGREDAIWQAKKSSSGSSMRKGLRVSLKALAEQKREYDASKDNIARTRDLLQAQERHELRKKTIDTSTFDHLLQDYGDSEEIGRLKAAIKRTEALEHDFSWSFFSQDRPSSDCAKFPTIKDHDIGPLLVNDSLRRQSFLSGIIEDYALQDNLPKELLGWILEATCLEQREDLRDAYVHVLNQASSQMTGLLSKSRLDSLFRQIGACEAAVQPRVMIEPRIILPKDLESNKQRPDLLTLLAIIRGSALAMRTGPRVHAVSLLCRLLLDRSITENALLLASIESTLTALLSALNDRSPFPGPQNRILSNLFGAITHPPFRVQLLRNLPPYSAEWLFLRRRLALAWLFDDDATYLNCAEYSSIPISRICDLLGTSNFHLNNSTDYALLTSTFQILDIAIDSADRPSPAALTPDIEKGFNADIDRLAARIKGMFMQIVDSGASDMRRTEAKEVLEGLQSRLLYSVRTRPPQKKNIFGEEETYEGERKGMQEFLAAWKVRKRRAESEVSVIEEGGGGGKPSMESAGDTNSRSRKQSNGQVRKAIV</sequence>
<evidence type="ECO:0000256" key="1">
    <source>
        <dbReference type="SAM" id="MobiDB-lite"/>
    </source>
</evidence>
<dbReference type="Proteomes" id="UP001161017">
    <property type="component" value="Unassembled WGS sequence"/>
</dbReference>
<keyword evidence="3" id="KW-1185">Reference proteome</keyword>
<accession>A0AA43TND4</accession>
<gene>
    <name evidence="2" type="ORF">OHK93_000463</name>
</gene>
<feature type="compositionally biased region" description="Polar residues" evidence="1">
    <location>
        <begin position="68"/>
        <end position="78"/>
    </location>
</feature>
<feature type="region of interest" description="Disordered" evidence="1">
    <location>
        <begin position="25"/>
        <end position="154"/>
    </location>
</feature>
<name>A0AA43TND4_9LECA</name>
<dbReference type="AlphaFoldDB" id="A0AA43TND4"/>
<feature type="compositionally biased region" description="Low complexity" evidence="1">
    <location>
        <begin position="79"/>
        <end position="90"/>
    </location>
</feature>
<feature type="compositionally biased region" description="Polar residues" evidence="1">
    <location>
        <begin position="104"/>
        <end position="114"/>
    </location>
</feature>
<reference evidence="2" key="1">
    <citation type="journal article" date="2023" name="Genome Biol. Evol.">
        <title>First Whole Genome Sequence and Flow Cytometry Genome Size Data for the Lichen-Forming Fungus Ramalina farinacea (Ascomycota).</title>
        <authorList>
            <person name="Llewellyn T."/>
            <person name="Mian S."/>
            <person name="Hill R."/>
            <person name="Leitch I.J."/>
            <person name="Gaya E."/>
        </authorList>
    </citation>
    <scope>NUCLEOTIDE SEQUENCE</scope>
    <source>
        <strain evidence="2">LIQ254RAFAR</strain>
    </source>
</reference>
<comment type="caution">
    <text evidence="2">The sequence shown here is derived from an EMBL/GenBank/DDBJ whole genome shotgun (WGS) entry which is preliminary data.</text>
</comment>
<dbReference type="EMBL" id="JAPUFD010000001">
    <property type="protein sequence ID" value="MDI1485326.1"/>
    <property type="molecule type" value="Genomic_DNA"/>
</dbReference>
<feature type="compositionally biased region" description="Low complexity" evidence="1">
    <location>
        <begin position="45"/>
        <end position="59"/>
    </location>
</feature>